<evidence type="ECO:0000313" key="2">
    <source>
        <dbReference type="Proteomes" id="UP000000768"/>
    </source>
</evidence>
<protein>
    <submittedName>
        <fullName evidence="1">Uncharacterized protein</fullName>
    </submittedName>
</protein>
<proteinExistence type="predicted"/>
<dbReference type="EMBL" id="CM000763">
    <property type="protein sequence ID" value="OQU84308.1"/>
    <property type="molecule type" value="Genomic_DNA"/>
</dbReference>
<organism evidence="1 2">
    <name type="scientific">Sorghum bicolor</name>
    <name type="common">Sorghum</name>
    <name type="synonym">Sorghum vulgare</name>
    <dbReference type="NCBI Taxonomy" id="4558"/>
    <lineage>
        <taxon>Eukaryota</taxon>
        <taxon>Viridiplantae</taxon>
        <taxon>Streptophyta</taxon>
        <taxon>Embryophyta</taxon>
        <taxon>Tracheophyta</taxon>
        <taxon>Spermatophyta</taxon>
        <taxon>Magnoliopsida</taxon>
        <taxon>Liliopsida</taxon>
        <taxon>Poales</taxon>
        <taxon>Poaceae</taxon>
        <taxon>PACMAD clade</taxon>
        <taxon>Panicoideae</taxon>
        <taxon>Andropogonodae</taxon>
        <taxon>Andropogoneae</taxon>
        <taxon>Sorghinae</taxon>
        <taxon>Sorghum</taxon>
    </lineage>
</organism>
<dbReference type="OMA" id="GRCLMER"/>
<dbReference type="Gramene" id="OQU84308">
    <property type="protein sequence ID" value="OQU84308"/>
    <property type="gene ID" value="SORBI_3004G030750"/>
</dbReference>
<evidence type="ECO:0000313" key="1">
    <source>
        <dbReference type="EMBL" id="OQU84308.1"/>
    </source>
</evidence>
<keyword evidence="2" id="KW-1185">Reference proteome</keyword>
<dbReference type="Proteomes" id="UP000000768">
    <property type="component" value="Chromosome 4"/>
</dbReference>
<dbReference type="STRING" id="4558.A0A1Z5RKQ1"/>
<reference evidence="1 2" key="1">
    <citation type="journal article" date="2009" name="Nature">
        <title>The Sorghum bicolor genome and the diversification of grasses.</title>
        <authorList>
            <person name="Paterson A.H."/>
            <person name="Bowers J.E."/>
            <person name="Bruggmann R."/>
            <person name="Dubchak I."/>
            <person name="Grimwood J."/>
            <person name="Gundlach H."/>
            <person name="Haberer G."/>
            <person name="Hellsten U."/>
            <person name="Mitros T."/>
            <person name="Poliakov A."/>
            <person name="Schmutz J."/>
            <person name="Spannagl M."/>
            <person name="Tang H."/>
            <person name="Wang X."/>
            <person name="Wicker T."/>
            <person name="Bharti A.K."/>
            <person name="Chapman J."/>
            <person name="Feltus F.A."/>
            <person name="Gowik U."/>
            <person name="Grigoriev I.V."/>
            <person name="Lyons E."/>
            <person name="Maher C.A."/>
            <person name="Martis M."/>
            <person name="Narechania A."/>
            <person name="Otillar R.P."/>
            <person name="Penning B.W."/>
            <person name="Salamov A.A."/>
            <person name="Wang Y."/>
            <person name="Zhang L."/>
            <person name="Carpita N.C."/>
            <person name="Freeling M."/>
            <person name="Gingle A.R."/>
            <person name="Hash C.T."/>
            <person name="Keller B."/>
            <person name="Klein P."/>
            <person name="Kresovich S."/>
            <person name="McCann M.C."/>
            <person name="Ming R."/>
            <person name="Peterson D.G."/>
            <person name="Mehboob-ur-Rahman"/>
            <person name="Ware D."/>
            <person name="Westhoff P."/>
            <person name="Mayer K.F."/>
            <person name="Messing J."/>
            <person name="Rokhsar D.S."/>
        </authorList>
    </citation>
    <scope>NUCLEOTIDE SEQUENCE [LARGE SCALE GENOMIC DNA]</scope>
    <source>
        <strain evidence="2">cv. BTx623</strain>
    </source>
</reference>
<reference evidence="2" key="2">
    <citation type="journal article" date="2018" name="Plant J.">
        <title>The Sorghum bicolor reference genome: improved assembly, gene annotations, a transcriptome atlas, and signatures of genome organization.</title>
        <authorList>
            <person name="McCormick R.F."/>
            <person name="Truong S.K."/>
            <person name="Sreedasyam A."/>
            <person name="Jenkins J."/>
            <person name="Shu S."/>
            <person name="Sims D."/>
            <person name="Kennedy M."/>
            <person name="Amirebrahimi M."/>
            <person name="Weers B.D."/>
            <person name="McKinley B."/>
            <person name="Mattison A."/>
            <person name="Morishige D.T."/>
            <person name="Grimwood J."/>
            <person name="Schmutz J."/>
            <person name="Mullet J.E."/>
        </authorList>
    </citation>
    <scope>NUCLEOTIDE SEQUENCE [LARGE SCALE GENOMIC DNA]</scope>
    <source>
        <strain evidence="2">cv. BTx623</strain>
    </source>
</reference>
<dbReference type="AlphaFoldDB" id="A0A1Z5RKQ1"/>
<name>A0A1Z5RKQ1_SORBI</name>
<sequence>MKSLVPREDSTLSKEDRLPMSFGMDKILRRHGIVVNEQIIEHACILYDCELCETRHSRFLATCGEHLEEISCIDCKRWSPMKLATTLMILSIPEEEIPSDPELASDEEVSKLRSDGSKRIYSEMVWARELLAETVKKLNSPPKPKSF</sequence>
<gene>
    <name evidence="1" type="ORF">SORBI_3004G030750</name>
</gene>
<dbReference type="InParanoid" id="A0A1Z5RKQ1"/>
<accession>A0A1Z5RKQ1</accession>